<keyword evidence="2" id="KW-1185">Reference proteome</keyword>
<dbReference type="RefSeq" id="WP_181729588.1">
    <property type="nucleotide sequence ID" value="NZ_JACEOR010000156.1"/>
</dbReference>
<dbReference type="Proteomes" id="UP000580709">
    <property type="component" value="Unassembled WGS sequence"/>
</dbReference>
<dbReference type="InterPro" id="IPR002918">
    <property type="entry name" value="Lipase_EstA/Esterase_EstB"/>
</dbReference>
<dbReference type="GO" id="GO:0016298">
    <property type="term" value="F:lipase activity"/>
    <property type="evidence" value="ECO:0007669"/>
    <property type="project" value="TreeGrafter"/>
</dbReference>
<accession>A0A838X0D7</accession>
<keyword evidence="1" id="KW-0378">Hydrolase</keyword>
<dbReference type="InterPro" id="IPR029058">
    <property type="entry name" value="AB_hydrolase_fold"/>
</dbReference>
<dbReference type="PANTHER" id="PTHR32015">
    <property type="entry name" value="FASTING INDUCED LIPASE"/>
    <property type="match status" value="1"/>
</dbReference>
<name>A0A838X0D7_9CORY</name>
<dbReference type="Gene3D" id="3.40.50.1820">
    <property type="entry name" value="alpha/beta hydrolase"/>
    <property type="match status" value="1"/>
</dbReference>
<dbReference type="SUPFAM" id="SSF53474">
    <property type="entry name" value="alpha/beta-Hydrolases"/>
    <property type="match status" value="1"/>
</dbReference>
<sequence>MINDPSCLPSSAHPHPVVILHGTSANMWEFNKLARYLKDEGYCSDGINYGKELLTAQAIVPSLYGTADLNSSSEEVAGFIDNVLEQTGAEKVDIVAHPQGALQAKNYISRFGNADKVDRVVTMGASLHGTTLNGSGDFLLKLVTAMPSLTAFFASTAAIQQLAGSATMAEANSFPDTAAGVTYTSLFSPNDTTVTPNSASYFSPVPGANVVNLDAEAACSPDTPITHPDMPAHPTIVALTKWGLERPTDEVLPSAEDCAPLA</sequence>
<dbReference type="PANTHER" id="PTHR32015:SF1">
    <property type="entry name" value="LIPASE"/>
    <property type="match status" value="1"/>
</dbReference>
<evidence type="ECO:0000313" key="2">
    <source>
        <dbReference type="Proteomes" id="UP000580709"/>
    </source>
</evidence>
<gene>
    <name evidence="1" type="ORF">H0H28_04320</name>
</gene>
<dbReference type="Pfam" id="PF01674">
    <property type="entry name" value="Lipase_2"/>
    <property type="match status" value="1"/>
</dbReference>
<dbReference type="AlphaFoldDB" id="A0A838X0D7"/>
<comment type="caution">
    <text evidence="1">The sequence shown here is derived from an EMBL/GenBank/DDBJ whole genome shotgun (WGS) entry which is preliminary data.</text>
</comment>
<dbReference type="GO" id="GO:0016042">
    <property type="term" value="P:lipid catabolic process"/>
    <property type="evidence" value="ECO:0007669"/>
    <property type="project" value="InterPro"/>
</dbReference>
<protein>
    <submittedName>
        <fullName evidence="1">Alpha/beta fold hydrolase</fullName>
    </submittedName>
</protein>
<evidence type="ECO:0000313" key="1">
    <source>
        <dbReference type="EMBL" id="MBA4504561.1"/>
    </source>
</evidence>
<proteinExistence type="predicted"/>
<dbReference type="EMBL" id="JACEOR010000156">
    <property type="protein sequence ID" value="MBA4504561.1"/>
    <property type="molecule type" value="Genomic_DNA"/>
</dbReference>
<reference evidence="1 2" key="1">
    <citation type="submission" date="2020-07" db="EMBL/GenBank/DDBJ databases">
        <authorList>
            <person name="Khare M."/>
        </authorList>
    </citation>
    <scope>NUCLEOTIDE SEQUENCE [LARGE SCALE GENOMIC DNA]</scope>
    <source>
        <strain evidence="1 2">P8776</strain>
    </source>
</reference>
<organism evidence="1 2">
    <name type="scientific">Corynebacterium sanguinis</name>
    <dbReference type="NCBI Taxonomy" id="2594913"/>
    <lineage>
        <taxon>Bacteria</taxon>
        <taxon>Bacillati</taxon>
        <taxon>Actinomycetota</taxon>
        <taxon>Actinomycetes</taxon>
        <taxon>Mycobacteriales</taxon>
        <taxon>Corynebacteriaceae</taxon>
        <taxon>Corynebacterium</taxon>
    </lineage>
</organism>